<evidence type="ECO:0000256" key="5">
    <source>
        <dbReference type="ARBA" id="ARBA00023136"/>
    </source>
</evidence>
<protein>
    <submittedName>
        <fullName evidence="8">Tryptophan-rich sensory protein</fullName>
    </submittedName>
</protein>
<gene>
    <name evidence="8" type="ORF">ENW50_05720</name>
</gene>
<comment type="similarity">
    <text evidence="2">Belongs to the TspO/BZRP family.</text>
</comment>
<feature type="transmembrane region" description="Helical" evidence="7">
    <location>
        <begin position="159"/>
        <end position="177"/>
    </location>
</feature>
<accession>A0A7V5CSU6</accession>
<evidence type="ECO:0000256" key="2">
    <source>
        <dbReference type="ARBA" id="ARBA00007524"/>
    </source>
</evidence>
<keyword evidence="3 7" id="KW-0812">Transmembrane</keyword>
<reference evidence="8" key="1">
    <citation type="journal article" date="2020" name="mSystems">
        <title>Genome- and Community-Level Interaction Insights into Carbon Utilization and Element Cycling Functions of Hydrothermarchaeota in Hydrothermal Sediment.</title>
        <authorList>
            <person name="Zhou Z."/>
            <person name="Liu Y."/>
            <person name="Xu W."/>
            <person name="Pan J."/>
            <person name="Luo Z.H."/>
            <person name="Li M."/>
        </authorList>
    </citation>
    <scope>NUCLEOTIDE SEQUENCE [LARGE SCALE GENOMIC DNA]</scope>
    <source>
        <strain evidence="8">SpSt-855</strain>
    </source>
</reference>
<name>A0A7V5CSU6_9BACT</name>
<dbReference type="EMBL" id="DTKL01000032">
    <property type="protein sequence ID" value="HGY94168.1"/>
    <property type="molecule type" value="Genomic_DNA"/>
</dbReference>
<evidence type="ECO:0000256" key="4">
    <source>
        <dbReference type="ARBA" id="ARBA00022989"/>
    </source>
</evidence>
<comment type="caution">
    <text evidence="8">The sequence shown here is derived from an EMBL/GenBank/DDBJ whole genome shotgun (WGS) entry which is preliminary data.</text>
</comment>
<comment type="subcellular location">
    <subcellularLocation>
        <location evidence="1">Membrane</location>
        <topology evidence="1">Multi-pass membrane protein</topology>
    </subcellularLocation>
</comment>
<evidence type="ECO:0000256" key="6">
    <source>
        <dbReference type="SAM" id="MobiDB-lite"/>
    </source>
</evidence>
<evidence type="ECO:0000256" key="1">
    <source>
        <dbReference type="ARBA" id="ARBA00004141"/>
    </source>
</evidence>
<keyword evidence="4 7" id="KW-1133">Transmembrane helix</keyword>
<dbReference type="Pfam" id="PF03073">
    <property type="entry name" value="TspO_MBR"/>
    <property type="match status" value="1"/>
</dbReference>
<dbReference type="PANTHER" id="PTHR10057">
    <property type="entry name" value="PERIPHERAL-TYPE BENZODIAZEPINE RECEPTOR"/>
    <property type="match status" value="1"/>
</dbReference>
<evidence type="ECO:0000313" key="8">
    <source>
        <dbReference type="EMBL" id="HGY94168.1"/>
    </source>
</evidence>
<evidence type="ECO:0000256" key="7">
    <source>
        <dbReference type="SAM" id="Phobius"/>
    </source>
</evidence>
<dbReference type="GO" id="GO:0033013">
    <property type="term" value="P:tetrapyrrole metabolic process"/>
    <property type="evidence" value="ECO:0007669"/>
    <property type="project" value="UniProtKB-ARBA"/>
</dbReference>
<feature type="transmembrane region" description="Helical" evidence="7">
    <location>
        <begin position="126"/>
        <end position="147"/>
    </location>
</feature>
<sequence length="241" mass="26875">MNAGNHRGLCQARRNALGRLQRRGASREGFDGTVGKSDLNLLFHDERKYKDTANSRPEAWADETESVAGGGSVPEELTKRSPRLGALAVWLLVCYAVAALGTVPTTHAVTTWYGSLAKPAHTPPSWVFGPVWTLLYTLMAVAVWLVWEAPASYLRTRSVFRFWVQLGLNLAWSYLFFGGGHLLGGLIDILALWLMVLIVTVHFWHVRKLAGALMIPYLLWISFAAYLNWGIWQLNPGFVLP</sequence>
<feature type="transmembrane region" description="Helical" evidence="7">
    <location>
        <begin position="84"/>
        <end position="106"/>
    </location>
</feature>
<feature type="region of interest" description="Disordered" evidence="6">
    <location>
        <begin position="53"/>
        <end position="74"/>
    </location>
</feature>
<dbReference type="InterPro" id="IPR004307">
    <property type="entry name" value="TspO_MBR"/>
</dbReference>
<keyword evidence="5 7" id="KW-0472">Membrane</keyword>
<dbReference type="GO" id="GO:0016020">
    <property type="term" value="C:membrane"/>
    <property type="evidence" value="ECO:0007669"/>
    <property type="project" value="UniProtKB-SubCell"/>
</dbReference>
<dbReference type="CDD" id="cd15904">
    <property type="entry name" value="TSPO_MBR"/>
    <property type="match status" value="1"/>
</dbReference>
<proteinExistence type="inferred from homology"/>
<dbReference type="PANTHER" id="PTHR10057:SF0">
    <property type="entry name" value="TRANSLOCATOR PROTEIN"/>
    <property type="match status" value="1"/>
</dbReference>
<dbReference type="Gene3D" id="1.20.1260.100">
    <property type="entry name" value="TspO/MBR protein"/>
    <property type="match status" value="1"/>
</dbReference>
<dbReference type="FunFam" id="1.20.1260.100:FF:000001">
    <property type="entry name" value="translocator protein 2"/>
    <property type="match status" value="1"/>
</dbReference>
<evidence type="ECO:0000256" key="3">
    <source>
        <dbReference type="ARBA" id="ARBA00022692"/>
    </source>
</evidence>
<dbReference type="InterPro" id="IPR038330">
    <property type="entry name" value="TspO/MBR-related_sf"/>
</dbReference>
<organism evidence="8">
    <name type="scientific">Acidobacterium capsulatum</name>
    <dbReference type="NCBI Taxonomy" id="33075"/>
    <lineage>
        <taxon>Bacteria</taxon>
        <taxon>Pseudomonadati</taxon>
        <taxon>Acidobacteriota</taxon>
        <taxon>Terriglobia</taxon>
        <taxon>Terriglobales</taxon>
        <taxon>Acidobacteriaceae</taxon>
        <taxon>Acidobacterium</taxon>
    </lineage>
</organism>
<feature type="transmembrane region" description="Helical" evidence="7">
    <location>
        <begin position="183"/>
        <end position="204"/>
    </location>
</feature>
<feature type="transmembrane region" description="Helical" evidence="7">
    <location>
        <begin position="211"/>
        <end position="232"/>
    </location>
</feature>
<dbReference type="AlphaFoldDB" id="A0A7V5CSU6"/>